<protein>
    <submittedName>
        <fullName evidence="10">Cyclic nucleotide-binding domain protein</fullName>
    </submittedName>
</protein>
<dbReference type="PROSITE" id="PS50042">
    <property type="entry name" value="CNMP_BINDING_3"/>
    <property type="match status" value="1"/>
</dbReference>
<dbReference type="PANTHER" id="PTHR10217">
    <property type="entry name" value="VOLTAGE AND LIGAND GATED POTASSIUM CHANNEL"/>
    <property type="match status" value="1"/>
</dbReference>
<dbReference type="InterPro" id="IPR005821">
    <property type="entry name" value="Ion_trans_dom"/>
</dbReference>
<reference evidence="11" key="1">
    <citation type="journal article" date="2006" name="PLoS Biol.">
        <title>Macronuclear genome sequence of the ciliate Tetrahymena thermophila, a model eukaryote.</title>
        <authorList>
            <person name="Eisen J.A."/>
            <person name="Coyne R.S."/>
            <person name="Wu M."/>
            <person name="Wu D."/>
            <person name="Thiagarajan M."/>
            <person name="Wortman J.R."/>
            <person name="Badger J.H."/>
            <person name="Ren Q."/>
            <person name="Amedeo P."/>
            <person name="Jones K.M."/>
            <person name="Tallon L.J."/>
            <person name="Delcher A.L."/>
            <person name="Salzberg S.L."/>
            <person name="Silva J.C."/>
            <person name="Haas B.J."/>
            <person name="Majoros W.H."/>
            <person name="Farzad M."/>
            <person name="Carlton J.M."/>
            <person name="Smith R.K. Jr."/>
            <person name="Garg J."/>
            <person name="Pearlman R.E."/>
            <person name="Karrer K.M."/>
            <person name="Sun L."/>
            <person name="Manning G."/>
            <person name="Elde N.C."/>
            <person name="Turkewitz A.P."/>
            <person name="Asai D.J."/>
            <person name="Wilkes D.E."/>
            <person name="Wang Y."/>
            <person name="Cai H."/>
            <person name="Collins K."/>
            <person name="Stewart B.A."/>
            <person name="Lee S.R."/>
            <person name="Wilamowska K."/>
            <person name="Weinberg Z."/>
            <person name="Ruzzo W.L."/>
            <person name="Wloga D."/>
            <person name="Gaertig J."/>
            <person name="Frankel J."/>
            <person name="Tsao C.-C."/>
            <person name="Gorovsky M.A."/>
            <person name="Keeling P.J."/>
            <person name="Waller R.F."/>
            <person name="Patron N.J."/>
            <person name="Cherry J.M."/>
            <person name="Stover N.A."/>
            <person name="Krieger C.J."/>
            <person name="del Toro C."/>
            <person name="Ryder H.F."/>
            <person name="Williamson S.C."/>
            <person name="Barbeau R.A."/>
            <person name="Hamilton E.P."/>
            <person name="Orias E."/>
        </authorList>
    </citation>
    <scope>NUCLEOTIDE SEQUENCE [LARGE SCALE GENOMIC DNA]</scope>
    <source>
        <strain evidence="11">SB210</strain>
    </source>
</reference>
<gene>
    <name evidence="10" type="ORF">TTHERM_00581590</name>
</gene>
<dbReference type="SUPFAM" id="SSF51206">
    <property type="entry name" value="cAMP-binding domain-like"/>
    <property type="match status" value="1"/>
</dbReference>
<dbReference type="InParanoid" id="Q23QC7"/>
<evidence type="ECO:0000256" key="2">
    <source>
        <dbReference type="ARBA" id="ARBA00022448"/>
    </source>
</evidence>
<feature type="transmembrane region" description="Helical" evidence="8">
    <location>
        <begin position="422"/>
        <end position="440"/>
    </location>
</feature>
<evidence type="ECO:0000259" key="9">
    <source>
        <dbReference type="PROSITE" id="PS50042"/>
    </source>
</evidence>
<dbReference type="Pfam" id="PF00027">
    <property type="entry name" value="cNMP_binding"/>
    <property type="match status" value="1"/>
</dbReference>
<feature type="transmembrane region" description="Helical" evidence="8">
    <location>
        <begin position="607"/>
        <end position="630"/>
    </location>
</feature>
<dbReference type="SUPFAM" id="SSF81324">
    <property type="entry name" value="Voltage-gated potassium channels"/>
    <property type="match status" value="1"/>
</dbReference>
<keyword evidence="6 8" id="KW-0472">Membrane</keyword>
<dbReference type="Gene3D" id="2.60.120.10">
    <property type="entry name" value="Jelly Rolls"/>
    <property type="match status" value="1"/>
</dbReference>
<feature type="region of interest" description="Disordered" evidence="7">
    <location>
        <begin position="1094"/>
        <end position="1127"/>
    </location>
</feature>
<dbReference type="InterPro" id="IPR050818">
    <property type="entry name" value="KCNH_animal-type"/>
</dbReference>
<keyword evidence="3 8" id="KW-0812">Transmembrane</keyword>
<dbReference type="CDD" id="cd00038">
    <property type="entry name" value="CAP_ED"/>
    <property type="match status" value="1"/>
</dbReference>
<dbReference type="Proteomes" id="UP000009168">
    <property type="component" value="Unassembled WGS sequence"/>
</dbReference>
<organism evidence="10 11">
    <name type="scientific">Tetrahymena thermophila (strain SB210)</name>
    <dbReference type="NCBI Taxonomy" id="312017"/>
    <lineage>
        <taxon>Eukaryota</taxon>
        <taxon>Sar</taxon>
        <taxon>Alveolata</taxon>
        <taxon>Ciliophora</taxon>
        <taxon>Intramacronucleata</taxon>
        <taxon>Oligohymenophorea</taxon>
        <taxon>Hymenostomatida</taxon>
        <taxon>Tetrahymenina</taxon>
        <taxon>Tetrahymenidae</taxon>
        <taxon>Tetrahymena</taxon>
    </lineage>
</organism>
<evidence type="ECO:0000256" key="5">
    <source>
        <dbReference type="ARBA" id="ARBA00023065"/>
    </source>
</evidence>
<dbReference type="GO" id="GO:0005886">
    <property type="term" value="C:plasma membrane"/>
    <property type="evidence" value="ECO:0007669"/>
    <property type="project" value="TreeGrafter"/>
</dbReference>
<feature type="transmembrane region" description="Helical" evidence="8">
    <location>
        <begin position="517"/>
        <end position="542"/>
    </location>
</feature>
<dbReference type="KEGG" id="tet:TTHERM_00581590"/>
<evidence type="ECO:0000256" key="1">
    <source>
        <dbReference type="ARBA" id="ARBA00004141"/>
    </source>
</evidence>
<dbReference type="Pfam" id="PF00520">
    <property type="entry name" value="Ion_trans"/>
    <property type="match status" value="1"/>
</dbReference>
<keyword evidence="2" id="KW-0813">Transport</keyword>
<dbReference type="GO" id="GO:0042391">
    <property type="term" value="P:regulation of membrane potential"/>
    <property type="evidence" value="ECO:0007669"/>
    <property type="project" value="TreeGrafter"/>
</dbReference>
<evidence type="ECO:0000256" key="4">
    <source>
        <dbReference type="ARBA" id="ARBA00022989"/>
    </source>
</evidence>
<dbReference type="InterPro" id="IPR018490">
    <property type="entry name" value="cNMP-bd_dom_sf"/>
</dbReference>
<accession>Q23QC7</accession>
<evidence type="ECO:0000313" key="11">
    <source>
        <dbReference type="Proteomes" id="UP000009168"/>
    </source>
</evidence>
<feature type="domain" description="Cyclic nucleotide-binding" evidence="9">
    <location>
        <begin position="712"/>
        <end position="811"/>
    </location>
</feature>
<evidence type="ECO:0000256" key="7">
    <source>
        <dbReference type="SAM" id="MobiDB-lite"/>
    </source>
</evidence>
<dbReference type="GO" id="GO:0005249">
    <property type="term" value="F:voltage-gated potassium channel activity"/>
    <property type="evidence" value="ECO:0007669"/>
    <property type="project" value="TreeGrafter"/>
</dbReference>
<name>Q23QC7_TETTS</name>
<dbReference type="AlphaFoldDB" id="Q23QC7"/>
<evidence type="ECO:0000313" key="10">
    <source>
        <dbReference type="EMBL" id="EAR98657.2"/>
    </source>
</evidence>
<dbReference type="OrthoDB" id="292300at2759"/>
<feature type="transmembrane region" description="Helical" evidence="8">
    <location>
        <begin position="385"/>
        <end position="402"/>
    </location>
</feature>
<dbReference type="RefSeq" id="XP_001018902.2">
    <property type="nucleotide sequence ID" value="XM_001018902.2"/>
</dbReference>
<dbReference type="InterPro" id="IPR014710">
    <property type="entry name" value="RmlC-like_jellyroll"/>
</dbReference>
<keyword evidence="4 8" id="KW-1133">Transmembrane helix</keyword>
<feature type="compositionally biased region" description="Polar residues" evidence="7">
    <location>
        <begin position="1108"/>
        <end position="1127"/>
    </location>
</feature>
<evidence type="ECO:0000256" key="8">
    <source>
        <dbReference type="SAM" id="Phobius"/>
    </source>
</evidence>
<sequence length="1274" mass="149100">MLKFMKVAMTQSDQDYQKEESYSQTLVSPKQDYYPHKSARNYNPNILLSNNSNQIDSFNEEDPRRYLSINSPKSSVRFGDEQRRILLDGKNNLDKLADKYCDEEQEEEEYDSVQLDNNQENVVSKKLQSYLRNSPNNNDSSNTGEEIKNSWGTQFEKDQKQNRNLDVLTLNSQKLSVQGRDKRRKCSLFIENLGAEFLKFEEKTLRSNDQISQYEANAISISPTKPQSLYAKHLLQLVGQNSFSSRYQSINLHNENVSGALNPLNDTPMNEEIFKKDSSKSDENNLKGFKGVWKKKSLIIIYLARKFVVDLKKYSNIWRLKNLTANQFRAINDISSDENEFLMNSEKGHEGFFSKLMLKIKNNKTLTKFIMHNFVVIRPDSPFKLLWDCFILILLFINIFYIPIKICFTGVHQMKLNEMYQVLLYDLPGYSFILDSIIRANTAFYQKGQLITQKSKILMNYYKESFFLDLFIIIPYLISIKANIPFLDITFLLRLTRLTSIFNNFEQMLNLSQKRSAIFILIRLFFTMFLVAHFCGCAFFYAGTYNLLPYNEKSNLDLDQISWVQKADILDKSFQEKYTACLYWATITMITVGYGDIVPTRTTERQLALIITLFSCAVYAYSINVIGLILQEITKEKQILKNKLSVLSSYMKKRGLSSALQEKVKTYFNYMHEEDLKFNEGGEIFFKEVKGQLKTEVLSEIYYKTLCQSNLFRMSFSQNFLKSLSFVMEEQKYVCDEVILDIGQECNSLYFISRGEVQSLIDGGIVIGNHYKGDIFDEISFFRDGMSQIKYKSNGITTIVLLKKESFISVLKKYPRDYEKYCVMRDKIKFYNNLRNFEHKCKLCQSFKHTIRDCLFVNPQFNNPKILYEHNRNVNQERNPEVKRSSPILSFSEFKENQREVRDTVIKYLIDQNPFEESPQDLLNIIQQIVDYDNIETQQYKGTYQTSLNQCEIPSPDCGSIYKKVNFSTSQDLTEVSDESPFNNKKGKSFGQNIIQKKLSGIINDQQMISSSYQNNHQYQQNSLKNQDGQRIYYQNQQKIKQLDEIEENQQLDQINNVQTQQSNYQDRYLSIPSDMVSINSHMYTNTKKITSQQTMNSQRAQLHRSSSKSYAINNDNPPSNSQQMSKFEPQTFSSKNIIPNENSFTIDNSVRVAKNVKQADQLFQIQNQKNFMVLKDFDKGFQFQIYFPEKNFDNVIQDAMKARRKTVQNINKVIDIRKQEDKLKLIRSNLNLTKERSKYKQSTKMNKSNQQIYLSSISINQMNNHELDSLDKQ</sequence>
<keyword evidence="5" id="KW-0406">Ion transport</keyword>
<dbReference type="SMART" id="SM00100">
    <property type="entry name" value="cNMP"/>
    <property type="match status" value="1"/>
</dbReference>
<dbReference type="HOGENOM" id="CLU_270689_0_0_1"/>
<dbReference type="EMBL" id="GG662649">
    <property type="protein sequence ID" value="EAR98657.2"/>
    <property type="molecule type" value="Genomic_DNA"/>
</dbReference>
<keyword evidence="11" id="KW-1185">Reference proteome</keyword>
<comment type="subcellular location">
    <subcellularLocation>
        <location evidence="1">Membrane</location>
        <topology evidence="1">Multi-pass membrane protein</topology>
    </subcellularLocation>
</comment>
<dbReference type="PANTHER" id="PTHR10217:SF435">
    <property type="entry name" value="POTASSIUM VOLTAGE-GATED CHANNEL PROTEIN EAG"/>
    <property type="match status" value="1"/>
</dbReference>
<feature type="transmembrane region" description="Helical" evidence="8">
    <location>
        <begin position="577"/>
        <end position="595"/>
    </location>
</feature>
<feature type="transmembrane region" description="Helical" evidence="8">
    <location>
        <begin position="461"/>
        <end position="478"/>
    </location>
</feature>
<evidence type="ECO:0000256" key="6">
    <source>
        <dbReference type="ARBA" id="ARBA00023136"/>
    </source>
</evidence>
<dbReference type="GeneID" id="7842340"/>
<dbReference type="InterPro" id="IPR000595">
    <property type="entry name" value="cNMP-bd_dom"/>
</dbReference>
<dbReference type="Gene3D" id="1.10.287.630">
    <property type="entry name" value="Helix hairpin bin"/>
    <property type="match status" value="1"/>
</dbReference>
<dbReference type="Gene3D" id="1.10.287.70">
    <property type="match status" value="1"/>
</dbReference>
<evidence type="ECO:0000256" key="3">
    <source>
        <dbReference type="ARBA" id="ARBA00022692"/>
    </source>
</evidence>
<proteinExistence type="predicted"/>